<keyword evidence="2 5" id="KW-0812">Transmembrane</keyword>
<comment type="caution">
    <text evidence="6">The sequence shown here is derived from an EMBL/GenBank/DDBJ whole genome shotgun (WGS) entry which is preliminary data.</text>
</comment>
<evidence type="ECO:0000256" key="4">
    <source>
        <dbReference type="ARBA" id="ARBA00023136"/>
    </source>
</evidence>
<gene>
    <name evidence="6" type="ORF">Q8947_06585</name>
</gene>
<dbReference type="InterPro" id="IPR002781">
    <property type="entry name" value="TM_pro_TauE-like"/>
</dbReference>
<feature type="transmembrane region" description="Helical" evidence="5">
    <location>
        <begin position="108"/>
        <end position="127"/>
    </location>
</feature>
<dbReference type="EMBL" id="JAUZQE010000011">
    <property type="protein sequence ID" value="MDR4125649.1"/>
    <property type="molecule type" value="Genomic_DNA"/>
</dbReference>
<feature type="transmembrane region" description="Helical" evidence="5">
    <location>
        <begin position="246"/>
        <end position="263"/>
    </location>
</feature>
<keyword evidence="5" id="KW-1003">Cell membrane</keyword>
<accession>A0ABU1D5E2</accession>
<sequence>MDPLFLGSLMLLGAFGGFAAGLLGIGGGMILVPFMIMLFPMVNMPEAYMVHTAIATSMATILFTSLSSMRAHHRKGAIRWNIVAVLTPGIVIGGLLSGGAAFSFIEPAWLALVFAIFVAYSGARMLWGGPPPAGRSMPGHLLTVGMGVVIGFVSGLVGAGGGFLSIPFMVRSNVPMHNAVATSAALGFFIALANTVGYVGSGRAEETGVLGMVGYIHVPTLLGIVVVSMLTAPLGARCAHSLPVKALKRVFAFLLFGLSAYMLSKAAAGFGW</sequence>
<organism evidence="6 7">
    <name type="scientific">Yanghanlia caeni</name>
    <dbReference type="NCBI Taxonomy" id="3064283"/>
    <lineage>
        <taxon>Bacteria</taxon>
        <taxon>Pseudomonadati</taxon>
        <taxon>Pseudomonadota</taxon>
        <taxon>Betaproteobacteria</taxon>
        <taxon>Burkholderiales</taxon>
        <taxon>Alcaligenaceae</taxon>
        <taxon>Yanghanlia</taxon>
    </lineage>
</organism>
<dbReference type="PANTHER" id="PTHR43483">
    <property type="entry name" value="MEMBRANE TRANSPORTER PROTEIN HI_0806-RELATED"/>
    <property type="match status" value="1"/>
</dbReference>
<keyword evidence="7" id="KW-1185">Reference proteome</keyword>
<dbReference type="Proteomes" id="UP001232156">
    <property type="component" value="Unassembled WGS sequence"/>
</dbReference>
<evidence type="ECO:0000256" key="5">
    <source>
        <dbReference type="RuleBase" id="RU363041"/>
    </source>
</evidence>
<feature type="transmembrane region" description="Helical" evidence="5">
    <location>
        <begin position="78"/>
        <end position="102"/>
    </location>
</feature>
<keyword evidence="4 5" id="KW-0472">Membrane</keyword>
<evidence type="ECO:0000256" key="3">
    <source>
        <dbReference type="ARBA" id="ARBA00022989"/>
    </source>
</evidence>
<evidence type="ECO:0000313" key="6">
    <source>
        <dbReference type="EMBL" id="MDR4125649.1"/>
    </source>
</evidence>
<proteinExistence type="inferred from homology"/>
<feature type="transmembrane region" description="Helical" evidence="5">
    <location>
        <begin position="139"/>
        <end position="159"/>
    </location>
</feature>
<dbReference type="Pfam" id="PF01925">
    <property type="entry name" value="TauE"/>
    <property type="match status" value="1"/>
</dbReference>
<evidence type="ECO:0000256" key="1">
    <source>
        <dbReference type="ARBA" id="ARBA00004141"/>
    </source>
</evidence>
<feature type="transmembrane region" description="Helical" evidence="5">
    <location>
        <begin position="48"/>
        <end position="66"/>
    </location>
</feature>
<evidence type="ECO:0000313" key="7">
    <source>
        <dbReference type="Proteomes" id="UP001232156"/>
    </source>
</evidence>
<dbReference type="PANTHER" id="PTHR43483:SF3">
    <property type="entry name" value="MEMBRANE TRANSPORTER PROTEIN HI_0806-RELATED"/>
    <property type="match status" value="1"/>
</dbReference>
<feature type="transmembrane region" description="Helical" evidence="5">
    <location>
        <begin position="212"/>
        <end position="234"/>
    </location>
</feature>
<reference evidence="6 7" key="1">
    <citation type="submission" date="2023-08" db="EMBL/GenBank/DDBJ databases">
        <title>Alcaligenaceae gen. nov., a novel taxon isolated from the sludge of Yixing Pesticide Factory.</title>
        <authorList>
            <person name="Ruan L."/>
        </authorList>
    </citation>
    <scope>NUCLEOTIDE SEQUENCE [LARGE SCALE GENOMIC DNA]</scope>
    <source>
        <strain evidence="6 7">LG-2</strain>
    </source>
</reference>
<protein>
    <recommendedName>
        <fullName evidence="5">Probable membrane transporter protein</fullName>
    </recommendedName>
</protein>
<evidence type="ECO:0000256" key="2">
    <source>
        <dbReference type="ARBA" id="ARBA00022692"/>
    </source>
</evidence>
<dbReference type="RefSeq" id="WP_347286822.1">
    <property type="nucleotide sequence ID" value="NZ_JAUZQE010000011.1"/>
</dbReference>
<name>A0ABU1D5E2_9BURK</name>
<feature type="transmembrane region" description="Helical" evidence="5">
    <location>
        <begin position="12"/>
        <end position="36"/>
    </location>
</feature>
<keyword evidence="3 5" id="KW-1133">Transmembrane helix</keyword>
<comment type="subcellular location">
    <subcellularLocation>
        <location evidence="5">Cell membrane</location>
        <topology evidence="5">Multi-pass membrane protein</topology>
    </subcellularLocation>
    <subcellularLocation>
        <location evidence="1">Membrane</location>
        <topology evidence="1">Multi-pass membrane protein</topology>
    </subcellularLocation>
</comment>
<comment type="similarity">
    <text evidence="5">Belongs to the 4-toluene sulfonate uptake permease (TSUP) (TC 2.A.102) family.</text>
</comment>
<feature type="transmembrane region" description="Helical" evidence="5">
    <location>
        <begin position="179"/>
        <end position="200"/>
    </location>
</feature>